<organism evidence="1">
    <name type="scientific">Mimiviridae sp. ChoanoV1</name>
    <dbReference type="NCBI Taxonomy" id="2596887"/>
    <lineage>
        <taxon>Viruses</taxon>
        <taxon>Varidnaviria</taxon>
        <taxon>Bamfordvirae</taxon>
        <taxon>Nucleocytoviricota</taxon>
        <taxon>Megaviricetes</taxon>
        <taxon>Imitervirales</taxon>
        <taxon>Schizomimiviridae</taxon>
    </lineage>
</organism>
<proteinExistence type="predicted"/>
<sequence>MKKLFIHIGYGKTGTTFLQNFFCNNKIENLYYPNTFNHERHLYLSSINKSSFCFENWNKLHKEIKSIQENVLISSEEFIYDRKLKNNFNYIKNLFSDYEIFIIVTIDDYINMIYKSYLEFLKKYKNEYIENNIFKYIKKFNNNFKYKEIKEFKIDKKNFIFVKYQKNDYLNSFLKEIGYDARDLKSEKILNKSINLEYMNFLENLYECNEINKNSYKLIVQNLDNIKTVNDLVKYVDKTIINNKKLQNTLNFKNLNNSEIINYRKYIINSILIFIETNYPDIKIELKKTCNFNYNTPKILNNLFNKYVLNIRKPTEPINYDLIKREEINKKIICHIHCYDIDKFNDIFGIYMNNLEKYFSVIITFSIGNNIPKNDATILKIENRGVDIGAKICCLKYIQDQKQDQKQDQNIEFTNILFLHSKTDKKKRLEYFNPLIGSEDIIIKNINLLQENNAIFNNIHQGYDLNPEYLSNRYYHNEILEFLNVKYKNEMEYPEGNCMYLSKKIVDFIYTSNLHLFYNILNNKNDFDVSWIKSRYGKSNVCSEKLYEDFKNNSTYMDLNKNGKAVGNNFGNFSNDMPDGMIEHVFERIYINVIKHFDLKYIVFQ</sequence>
<protein>
    <submittedName>
        <fullName evidence="1">Uncharacterized protein</fullName>
    </submittedName>
</protein>
<gene>
    <name evidence="1" type="ORF">1_286</name>
</gene>
<evidence type="ECO:0000313" key="1">
    <source>
        <dbReference type="EMBL" id="QDY51901.1"/>
    </source>
</evidence>
<dbReference type="EMBL" id="MK250085">
    <property type="protein sequence ID" value="QDY51901.1"/>
    <property type="molecule type" value="Genomic_DNA"/>
</dbReference>
<accession>A0A5B8IP58</accession>
<reference evidence="1" key="1">
    <citation type="submission" date="2018-11" db="EMBL/GenBank/DDBJ databases">
        <title>A distinct lineage of giant viruses engineers rhodopsin photosystems in predatory marine eukaryotes.</title>
        <authorList>
            <person name="Needham D.M."/>
            <person name="Yoshizawa S."/>
            <person name="Hosaka T."/>
            <person name="Poirier C."/>
            <person name="Choi C.-J."/>
            <person name="Hehenberger E."/>
            <person name="Irwin N.A.T."/>
            <person name="Wilken S."/>
            <person name="Yung C.-M."/>
            <person name="Bachy C."/>
            <person name="Kurihara R."/>
            <person name="Nakajima Y."/>
            <person name="Kojima K."/>
            <person name="Kimura-Someya T."/>
            <person name="Leonard G."/>
            <person name="Malmstrom R.R."/>
            <person name="Mende D."/>
            <person name="Olson D.K."/>
            <person name="Sudo Y."/>
            <person name="Sudek S."/>
            <person name="Richards T.A."/>
            <person name="DeLong E.F."/>
            <person name="Keeling P.J."/>
            <person name="Santoro A.E."/>
            <person name="Shirouzu M."/>
            <person name="Iwasaki W."/>
            <person name="Worden A.Z."/>
        </authorList>
    </citation>
    <scope>NUCLEOTIDE SEQUENCE</scope>
</reference>
<name>A0A5B8IP58_9VIRU</name>